<protein>
    <recommendedName>
        <fullName evidence="7">C-type lectin domain-containing protein</fullName>
    </recommendedName>
</protein>
<dbReference type="Proteomes" id="UP000663887">
    <property type="component" value="Unassembled WGS sequence"/>
</dbReference>
<dbReference type="AlphaFoldDB" id="A0A816YDG0"/>
<reference evidence="5" key="1">
    <citation type="submission" date="2021-02" db="EMBL/GenBank/DDBJ databases">
        <authorList>
            <person name="Nowell W R."/>
        </authorList>
    </citation>
    <scope>NUCLEOTIDE SEQUENCE</scope>
</reference>
<evidence type="ECO:0008006" key="7">
    <source>
        <dbReference type="Google" id="ProtNLM"/>
    </source>
</evidence>
<dbReference type="Proteomes" id="UP000663856">
    <property type="component" value="Unassembled WGS sequence"/>
</dbReference>
<comment type="caution">
    <text evidence="5">The sequence shown here is derived from an EMBL/GenBank/DDBJ whole genome shotgun (WGS) entry which is preliminary data.</text>
</comment>
<proteinExistence type="predicted"/>
<evidence type="ECO:0000313" key="4">
    <source>
        <dbReference type="EMBL" id="CAF2052353.1"/>
    </source>
</evidence>
<evidence type="ECO:0000313" key="5">
    <source>
        <dbReference type="EMBL" id="CAF2159874.1"/>
    </source>
</evidence>
<evidence type="ECO:0000313" key="6">
    <source>
        <dbReference type="Proteomes" id="UP000663887"/>
    </source>
</evidence>
<name>A0A816YDG0_9BILA</name>
<keyword evidence="2" id="KW-1133">Transmembrane helix</keyword>
<feature type="transmembrane region" description="Helical" evidence="2">
    <location>
        <begin position="229"/>
        <end position="252"/>
    </location>
</feature>
<evidence type="ECO:0000256" key="1">
    <source>
        <dbReference type="SAM" id="MobiDB-lite"/>
    </source>
</evidence>
<organism evidence="5 6">
    <name type="scientific">Rotaria magnacalcarata</name>
    <dbReference type="NCBI Taxonomy" id="392030"/>
    <lineage>
        <taxon>Eukaryota</taxon>
        <taxon>Metazoa</taxon>
        <taxon>Spiralia</taxon>
        <taxon>Gnathifera</taxon>
        <taxon>Rotifera</taxon>
        <taxon>Eurotatoria</taxon>
        <taxon>Bdelloidea</taxon>
        <taxon>Philodinida</taxon>
        <taxon>Philodinidae</taxon>
        <taxon>Rotaria</taxon>
    </lineage>
</organism>
<dbReference type="EMBL" id="CAJNRF010003588">
    <property type="protein sequence ID" value="CAF2052353.1"/>
    <property type="molecule type" value="Genomic_DNA"/>
</dbReference>
<accession>A0A816YDG0</accession>
<feature type="compositionally biased region" description="Basic and acidic residues" evidence="1">
    <location>
        <begin position="272"/>
        <end position="288"/>
    </location>
</feature>
<gene>
    <name evidence="4" type="ORF">WKI299_LOCUS10395</name>
    <name evidence="5" type="ORF">XDN619_LOCUS30305</name>
</gene>
<feature type="signal peptide" evidence="3">
    <location>
        <begin position="1"/>
        <end position="21"/>
    </location>
</feature>
<evidence type="ECO:0000256" key="3">
    <source>
        <dbReference type="SAM" id="SignalP"/>
    </source>
</evidence>
<feature type="region of interest" description="Disordered" evidence="1">
    <location>
        <begin position="260"/>
        <end position="321"/>
    </location>
</feature>
<keyword evidence="2" id="KW-0812">Transmembrane</keyword>
<dbReference type="EMBL" id="CAJNRG010014945">
    <property type="protein sequence ID" value="CAF2159874.1"/>
    <property type="molecule type" value="Genomic_DNA"/>
</dbReference>
<feature type="compositionally biased region" description="Polar residues" evidence="1">
    <location>
        <begin position="308"/>
        <end position="321"/>
    </location>
</feature>
<keyword evidence="3" id="KW-0732">Signal</keyword>
<keyword evidence="2" id="KW-0472">Membrane</keyword>
<feature type="chain" id="PRO_5036413364" description="C-type lectin domain-containing protein" evidence="3">
    <location>
        <begin position="22"/>
        <end position="321"/>
    </location>
</feature>
<sequence>MTMSTNLRLLTILALLILINGQRNDDRDLPPVSYVAGRNTKAVFDSQFSRGRCPERFYEIGDECLYFSIDGKIFQWQQAQHICERRVGPILEQPSNNPSQPNMKPTRGIRQLVLNTPEKTEILRAFFREYDEQNWAVRLPFDYNTLQRCQDGKDDKWPQFCENRPPSNSSCFETITTGQDDICLREVICNKRYLRLACEFTLPGSAEITNSKFRHCSKTGDRSRRRLPVWLWIVIGVSSGLILLLIVLAVALRIMKSRKKPGKPQKTLPVPRRSDDTTVRPVIKRQDPAAEPMLVRTGPVNAGDSDYLQPQPSIKENTANA</sequence>
<evidence type="ECO:0000256" key="2">
    <source>
        <dbReference type="SAM" id="Phobius"/>
    </source>
</evidence>